<evidence type="ECO:0000313" key="2">
    <source>
        <dbReference type="EMBL" id="KAE9006200.1"/>
    </source>
</evidence>
<evidence type="ECO:0000313" key="5">
    <source>
        <dbReference type="Proteomes" id="UP000429607"/>
    </source>
</evidence>
<evidence type="ECO:0000256" key="1">
    <source>
        <dbReference type="SAM" id="SignalP"/>
    </source>
</evidence>
<dbReference type="Proteomes" id="UP000435112">
    <property type="component" value="Unassembled WGS sequence"/>
</dbReference>
<evidence type="ECO:0000313" key="6">
    <source>
        <dbReference type="Proteomes" id="UP000434957"/>
    </source>
</evidence>
<dbReference type="EMBL" id="QXFV01001270">
    <property type="protein sequence ID" value="KAE9010201.1"/>
    <property type="molecule type" value="Genomic_DNA"/>
</dbReference>
<dbReference type="Proteomes" id="UP000429607">
    <property type="component" value="Unassembled WGS sequence"/>
</dbReference>
<keyword evidence="1" id="KW-0732">Signal</keyword>
<keyword evidence="6" id="KW-1185">Reference proteome</keyword>
<sequence>MWLLCTLLVSFSRDAWQTCTGNGGASFGTEWLAGCTSLSWQQCGPWSRDAARVPV</sequence>
<reference evidence="5 7" key="1">
    <citation type="submission" date="2018-09" db="EMBL/GenBank/DDBJ databases">
        <title>Genomic investigation of the strawberry pathogen Phytophthora fragariae indicates pathogenicity is determined by transcriptional variation in three key races.</title>
        <authorList>
            <person name="Adams T.M."/>
            <person name="Armitage A.D."/>
            <person name="Sobczyk M.K."/>
            <person name="Bates H.J."/>
            <person name="Dunwell J.M."/>
            <person name="Nellist C.F."/>
            <person name="Harrison R.J."/>
        </authorList>
    </citation>
    <scope>NUCLEOTIDE SEQUENCE [LARGE SCALE GENOMIC DNA]</scope>
    <source>
        <strain evidence="3 5">SCRP249</strain>
        <strain evidence="2 7">SCRP324</strain>
        <strain evidence="4 6">SCRP333</strain>
    </source>
</reference>
<feature type="chain" id="PRO_5036379958" evidence="1">
    <location>
        <begin position="18"/>
        <end position="55"/>
    </location>
</feature>
<evidence type="ECO:0000313" key="3">
    <source>
        <dbReference type="EMBL" id="KAE9010201.1"/>
    </source>
</evidence>
<evidence type="ECO:0000313" key="4">
    <source>
        <dbReference type="EMBL" id="KAE9329677.1"/>
    </source>
</evidence>
<comment type="caution">
    <text evidence="2">The sequence shown here is derived from an EMBL/GenBank/DDBJ whole genome shotgun (WGS) entry which is preliminary data.</text>
</comment>
<organism evidence="2 7">
    <name type="scientific">Phytophthora rubi</name>
    <dbReference type="NCBI Taxonomy" id="129364"/>
    <lineage>
        <taxon>Eukaryota</taxon>
        <taxon>Sar</taxon>
        <taxon>Stramenopiles</taxon>
        <taxon>Oomycota</taxon>
        <taxon>Peronosporomycetes</taxon>
        <taxon>Peronosporales</taxon>
        <taxon>Peronosporaceae</taxon>
        <taxon>Phytophthora</taxon>
    </lineage>
</organism>
<dbReference type="Proteomes" id="UP000434957">
    <property type="component" value="Unassembled WGS sequence"/>
</dbReference>
<evidence type="ECO:0000313" key="7">
    <source>
        <dbReference type="Proteomes" id="UP000435112"/>
    </source>
</evidence>
<name>A0A6A3KFL9_9STRA</name>
<dbReference type="AlphaFoldDB" id="A0A6A3KFL9"/>
<accession>A0A6A3KFL9</accession>
<gene>
    <name evidence="3" type="ORF">PR001_g16240</name>
    <name evidence="2" type="ORF">PR002_g16556</name>
    <name evidence="4" type="ORF">PR003_g15500</name>
</gene>
<dbReference type="EMBL" id="QXFT01001077">
    <property type="protein sequence ID" value="KAE9329677.1"/>
    <property type="molecule type" value="Genomic_DNA"/>
</dbReference>
<protein>
    <submittedName>
        <fullName evidence="2">Uncharacterized protein</fullName>
    </submittedName>
</protein>
<dbReference type="EMBL" id="QXFU01001272">
    <property type="protein sequence ID" value="KAE9006200.1"/>
    <property type="molecule type" value="Genomic_DNA"/>
</dbReference>
<feature type="signal peptide" evidence="1">
    <location>
        <begin position="1"/>
        <end position="17"/>
    </location>
</feature>
<proteinExistence type="predicted"/>
<dbReference type="OrthoDB" id="10268169at2759"/>